<dbReference type="InterPro" id="IPR024370">
    <property type="entry name" value="PBP_domain"/>
</dbReference>
<dbReference type="EC" id="2.10.1.1" evidence="3"/>
<comment type="caution">
    <text evidence="11">The sequence shown here is derived from an EMBL/GenBank/DDBJ whole genome shotgun (WGS) entry which is preliminary data.</text>
</comment>
<evidence type="ECO:0000256" key="1">
    <source>
        <dbReference type="ARBA" id="ARBA00001946"/>
    </source>
</evidence>
<comment type="catalytic activity">
    <reaction evidence="9">
        <text>adenylyl-molybdopterin + molybdate = Mo-molybdopterin + AMP + H(+)</text>
        <dbReference type="Rhea" id="RHEA:35047"/>
        <dbReference type="ChEBI" id="CHEBI:15378"/>
        <dbReference type="ChEBI" id="CHEBI:36264"/>
        <dbReference type="ChEBI" id="CHEBI:62727"/>
        <dbReference type="ChEBI" id="CHEBI:71302"/>
        <dbReference type="ChEBI" id="CHEBI:456215"/>
        <dbReference type="EC" id="2.10.1.1"/>
    </reaction>
</comment>
<protein>
    <recommendedName>
        <fullName evidence="3">molybdopterin molybdotransferase</fullName>
        <ecNumber evidence="3">2.10.1.1</ecNumber>
    </recommendedName>
</protein>
<evidence type="ECO:0000256" key="7">
    <source>
        <dbReference type="ARBA" id="ARBA00022842"/>
    </source>
</evidence>
<keyword evidence="4" id="KW-0500">Molybdenum</keyword>
<dbReference type="GO" id="GO:0005737">
    <property type="term" value="C:cytoplasm"/>
    <property type="evidence" value="ECO:0007669"/>
    <property type="project" value="TreeGrafter"/>
</dbReference>
<gene>
    <name evidence="11" type="ORF">ENO36_00510</name>
</gene>
<proteinExistence type="predicted"/>
<reference evidence="11" key="1">
    <citation type="journal article" date="2020" name="mSystems">
        <title>Genome- and Community-Level Interaction Insights into Carbon Utilization and Element Cycling Functions of Hydrothermarchaeota in Hydrothermal Sediment.</title>
        <authorList>
            <person name="Zhou Z."/>
            <person name="Liu Y."/>
            <person name="Xu W."/>
            <person name="Pan J."/>
            <person name="Luo Z.H."/>
            <person name="Li M."/>
        </authorList>
    </citation>
    <scope>NUCLEOTIDE SEQUENCE [LARGE SCALE GENOMIC DNA]</scope>
    <source>
        <strain evidence="11">SpSt-1259</strain>
    </source>
</reference>
<evidence type="ECO:0000313" key="11">
    <source>
        <dbReference type="EMBL" id="HEU97324.1"/>
    </source>
</evidence>
<dbReference type="SUPFAM" id="SSF53850">
    <property type="entry name" value="Periplasmic binding protein-like II"/>
    <property type="match status" value="1"/>
</dbReference>
<keyword evidence="7" id="KW-0460">Magnesium</keyword>
<dbReference type="GO" id="GO:0046872">
    <property type="term" value="F:metal ion binding"/>
    <property type="evidence" value="ECO:0007669"/>
    <property type="project" value="UniProtKB-KW"/>
</dbReference>
<dbReference type="PANTHER" id="PTHR10192">
    <property type="entry name" value="MOLYBDOPTERIN BIOSYNTHESIS PROTEIN"/>
    <property type="match status" value="1"/>
</dbReference>
<dbReference type="InterPro" id="IPR036135">
    <property type="entry name" value="MoeA_linker/N_sf"/>
</dbReference>
<evidence type="ECO:0000256" key="9">
    <source>
        <dbReference type="ARBA" id="ARBA00047317"/>
    </source>
</evidence>
<dbReference type="CDD" id="cd00887">
    <property type="entry name" value="MoeA"/>
    <property type="match status" value="1"/>
</dbReference>
<dbReference type="EMBL" id="DSFE01000012">
    <property type="protein sequence ID" value="HEU97324.1"/>
    <property type="molecule type" value="Genomic_DNA"/>
</dbReference>
<dbReference type="GO" id="GO:0006777">
    <property type="term" value="P:Mo-molybdopterin cofactor biosynthetic process"/>
    <property type="evidence" value="ECO:0007669"/>
    <property type="project" value="UniProtKB-KW"/>
</dbReference>
<keyword evidence="8" id="KW-0501">Molybdenum cofactor biosynthesis</keyword>
<dbReference type="AlphaFoldDB" id="A0A7C2UVJ0"/>
<feature type="domain" description="MoaB/Mog" evidence="10">
    <location>
        <begin position="192"/>
        <end position="329"/>
    </location>
</feature>
<dbReference type="Gene3D" id="2.40.340.10">
    <property type="entry name" value="MoeA, C-terminal, domain IV"/>
    <property type="match status" value="1"/>
</dbReference>
<keyword evidence="5" id="KW-0808">Transferase</keyword>
<dbReference type="Pfam" id="PF12727">
    <property type="entry name" value="PBP_like"/>
    <property type="match status" value="1"/>
</dbReference>
<dbReference type="InterPro" id="IPR038987">
    <property type="entry name" value="MoeA-like"/>
</dbReference>
<dbReference type="Gene3D" id="2.170.190.11">
    <property type="entry name" value="Molybdopterin biosynthesis moea protein, domain 3"/>
    <property type="match status" value="1"/>
</dbReference>
<dbReference type="UniPathway" id="UPA00344"/>
<dbReference type="Pfam" id="PF03453">
    <property type="entry name" value="MoeA_N"/>
    <property type="match status" value="1"/>
</dbReference>
<comment type="pathway">
    <text evidence="2">Cofactor biosynthesis; molybdopterin biosynthesis.</text>
</comment>
<dbReference type="InterPro" id="IPR036688">
    <property type="entry name" value="MoeA_C_domain_IV_sf"/>
</dbReference>
<evidence type="ECO:0000259" key="10">
    <source>
        <dbReference type="SMART" id="SM00852"/>
    </source>
</evidence>
<keyword evidence="6" id="KW-0479">Metal-binding</keyword>
<evidence type="ECO:0000256" key="5">
    <source>
        <dbReference type="ARBA" id="ARBA00022679"/>
    </source>
</evidence>
<name>A0A7C2UVJ0_9CREN</name>
<organism evidence="11">
    <name type="scientific">Fervidicoccus fontis</name>
    <dbReference type="NCBI Taxonomy" id="683846"/>
    <lineage>
        <taxon>Archaea</taxon>
        <taxon>Thermoproteota</taxon>
        <taxon>Thermoprotei</taxon>
        <taxon>Fervidicoccales</taxon>
        <taxon>Fervidicoccaceae</taxon>
        <taxon>Fervidicoccus</taxon>
    </lineage>
</organism>
<dbReference type="InterPro" id="IPR001453">
    <property type="entry name" value="MoaB/Mog_dom"/>
</dbReference>
<dbReference type="SMART" id="SM00852">
    <property type="entry name" value="MoCF_biosynth"/>
    <property type="match status" value="1"/>
</dbReference>
<dbReference type="PANTHER" id="PTHR10192:SF5">
    <property type="entry name" value="GEPHYRIN"/>
    <property type="match status" value="1"/>
</dbReference>
<dbReference type="Pfam" id="PF00994">
    <property type="entry name" value="MoCF_biosynth"/>
    <property type="match status" value="1"/>
</dbReference>
<accession>A0A7C2UVJ0</accession>
<dbReference type="InterPro" id="IPR036425">
    <property type="entry name" value="MoaB/Mog-like_dom_sf"/>
</dbReference>
<evidence type="ECO:0000256" key="6">
    <source>
        <dbReference type="ARBA" id="ARBA00022723"/>
    </source>
</evidence>
<evidence type="ECO:0000256" key="8">
    <source>
        <dbReference type="ARBA" id="ARBA00023150"/>
    </source>
</evidence>
<evidence type="ECO:0000256" key="3">
    <source>
        <dbReference type="ARBA" id="ARBA00013269"/>
    </source>
</evidence>
<dbReference type="SUPFAM" id="SSF63882">
    <property type="entry name" value="MoeA N-terminal region -like"/>
    <property type="match status" value="1"/>
</dbReference>
<dbReference type="Gene3D" id="3.90.105.10">
    <property type="entry name" value="Molybdopterin biosynthesis moea protein, domain 2"/>
    <property type="match status" value="1"/>
</dbReference>
<dbReference type="InterPro" id="IPR005110">
    <property type="entry name" value="MoeA_linker/N"/>
</dbReference>
<dbReference type="GO" id="GO:0061599">
    <property type="term" value="F:molybdopterin molybdotransferase activity"/>
    <property type="evidence" value="ECO:0007669"/>
    <property type="project" value="UniProtKB-EC"/>
</dbReference>
<evidence type="ECO:0000256" key="4">
    <source>
        <dbReference type="ARBA" id="ARBA00022505"/>
    </source>
</evidence>
<dbReference type="SUPFAM" id="SSF63867">
    <property type="entry name" value="MoeA C-terminal domain-like"/>
    <property type="match status" value="1"/>
</dbReference>
<dbReference type="NCBIfam" id="TIGR00177">
    <property type="entry name" value="molyb_syn"/>
    <property type="match status" value="1"/>
</dbReference>
<dbReference type="Gene3D" id="3.40.980.10">
    <property type="entry name" value="MoaB/Mog-like domain"/>
    <property type="match status" value="1"/>
</dbReference>
<dbReference type="SUPFAM" id="SSF53218">
    <property type="entry name" value="Molybdenum cofactor biosynthesis proteins"/>
    <property type="match status" value="1"/>
</dbReference>
<dbReference type="InterPro" id="IPR005111">
    <property type="entry name" value="MoeA_C_domain_IV"/>
</dbReference>
<dbReference type="Pfam" id="PF03454">
    <property type="entry name" value="MoeA_C"/>
    <property type="match status" value="1"/>
</dbReference>
<sequence>MEQGRKLFHTLLSPEEALEAVRKEGLLSPLGTEIVKIEDSFNRVLAIDIYSPIDYPPFDRSEVDGYAVSARSVEGVDELHPVKLMLKGFQKIGEPAGTEVSEGEAVGIDTGAIIPRGASTIIMEEHTVSDGKTFVEVRRSAAPGENISFAGSDIAKGELIIPKGSMLTPEKIAVLSSLGISEVEVYKVPRISVLSTGNELVEPGSPLGEGKIYESNGRMVVSYLSSLGIRAYFAGFVPDDYDLMRRRIEKLLERSDIVITSGGTSAGEKDVVYRVFQDIGELVVHGLRMKPGKPTVIAKNGRKLLIGLPGFPLSALSNMILLVEPMIMEIMGASRRGVALRAAFSGKLRKGLGKIWILPVMLSRTDGSLYAVPVPYQSGSVSALMRTDAIAILPENIDVIDDGFPVNVFPLRVRGSPWKEALIVGSHDLLLQEIMRDMDLNERVGIAYVGSFRGLNLLRRGVIDVAPMHLLDPESRVYNIPFIEKDEELRDKAVLVKGYKRRLVLAHRKGEKIESLEDVIDRGLRFVNRNIGSGTRVYVDDVLEKIARERNISRWELSRMIKGYEYEVPNHNAVAAAIAQGRADAGICIEHAAYLYGLDYREVAEEHYDFAILKSSMSKEVVRMLIDFLKSDRLRKLVERYKGYSADELSGEVVCC</sequence>
<comment type="cofactor">
    <cofactor evidence="1">
        <name>Mg(2+)</name>
        <dbReference type="ChEBI" id="CHEBI:18420"/>
    </cofactor>
</comment>
<dbReference type="Proteomes" id="UP000885664">
    <property type="component" value="Unassembled WGS sequence"/>
</dbReference>
<dbReference type="NCBIfam" id="NF011068">
    <property type="entry name" value="PRK14498.1"/>
    <property type="match status" value="1"/>
</dbReference>
<evidence type="ECO:0000256" key="2">
    <source>
        <dbReference type="ARBA" id="ARBA00005046"/>
    </source>
</evidence>
<dbReference type="FunFam" id="3.40.980.10:FF:000004">
    <property type="entry name" value="Molybdopterin molybdenumtransferase"/>
    <property type="match status" value="1"/>
</dbReference>